<dbReference type="Pfam" id="PF00929">
    <property type="entry name" value="RNase_T"/>
    <property type="match status" value="1"/>
</dbReference>
<accession>A0A0F9K9M2</accession>
<dbReference type="InterPro" id="IPR036397">
    <property type="entry name" value="RNaseH_sf"/>
</dbReference>
<comment type="caution">
    <text evidence="2">The sequence shown here is derived from an EMBL/GenBank/DDBJ whole genome shotgun (WGS) entry which is preliminary data.</text>
</comment>
<sequence length="245" mass="28832">ISNILDPLYLTDRVIVIDIETTGFDSSVDKIIEIGIIEVNLKTKERKVLFNSPIYEEGVDLHKNSEFFKMSSLDYSNITDYPSLEFLENTLQFIFDNIRITSFNMNFDLGFLESRGFLFPKKLQDLMTHTRKIMPKGKKYNFEYAYRFLFNSSKNKESNYLSDPDYRQQHHAIDDAIYGVELLDLLYHEFNYPLDYQSEITDVMNLSNASILNFDGNLNCNQHDDKFSCSREIREKGDTYKKDLF</sequence>
<dbReference type="EMBL" id="LAZR01009656">
    <property type="protein sequence ID" value="KKM71341.1"/>
    <property type="molecule type" value="Genomic_DNA"/>
</dbReference>
<feature type="non-terminal residue" evidence="2">
    <location>
        <position position="1"/>
    </location>
</feature>
<dbReference type="SMART" id="SM00479">
    <property type="entry name" value="EXOIII"/>
    <property type="match status" value="1"/>
</dbReference>
<dbReference type="SUPFAM" id="SSF53098">
    <property type="entry name" value="Ribonuclease H-like"/>
    <property type="match status" value="1"/>
</dbReference>
<evidence type="ECO:0000313" key="2">
    <source>
        <dbReference type="EMBL" id="KKM71341.1"/>
    </source>
</evidence>
<evidence type="ECO:0000259" key="1">
    <source>
        <dbReference type="SMART" id="SM00479"/>
    </source>
</evidence>
<dbReference type="InterPro" id="IPR013520">
    <property type="entry name" value="Ribonucl_H"/>
</dbReference>
<name>A0A0F9K9M2_9ZZZZ</name>
<protein>
    <recommendedName>
        <fullName evidence="1">Exonuclease domain-containing protein</fullName>
    </recommendedName>
</protein>
<dbReference type="InterPro" id="IPR012337">
    <property type="entry name" value="RNaseH-like_sf"/>
</dbReference>
<feature type="domain" description="Exonuclease" evidence="1">
    <location>
        <begin position="13"/>
        <end position="192"/>
    </location>
</feature>
<proteinExistence type="predicted"/>
<dbReference type="Gene3D" id="3.30.420.10">
    <property type="entry name" value="Ribonuclease H-like superfamily/Ribonuclease H"/>
    <property type="match status" value="1"/>
</dbReference>
<dbReference type="AlphaFoldDB" id="A0A0F9K9M2"/>
<gene>
    <name evidence="2" type="ORF">LCGC14_1431560</name>
</gene>
<reference evidence="2" key="1">
    <citation type="journal article" date="2015" name="Nature">
        <title>Complex archaea that bridge the gap between prokaryotes and eukaryotes.</title>
        <authorList>
            <person name="Spang A."/>
            <person name="Saw J.H."/>
            <person name="Jorgensen S.L."/>
            <person name="Zaremba-Niedzwiedzka K."/>
            <person name="Martijn J."/>
            <person name="Lind A.E."/>
            <person name="van Eijk R."/>
            <person name="Schleper C."/>
            <person name="Guy L."/>
            <person name="Ettema T.J."/>
        </authorList>
    </citation>
    <scope>NUCLEOTIDE SEQUENCE</scope>
</reference>
<dbReference type="CDD" id="cd06127">
    <property type="entry name" value="DEDDh"/>
    <property type="match status" value="1"/>
</dbReference>
<organism evidence="2">
    <name type="scientific">marine sediment metagenome</name>
    <dbReference type="NCBI Taxonomy" id="412755"/>
    <lineage>
        <taxon>unclassified sequences</taxon>
        <taxon>metagenomes</taxon>
        <taxon>ecological metagenomes</taxon>
    </lineage>
</organism>
<dbReference type="GO" id="GO:0003676">
    <property type="term" value="F:nucleic acid binding"/>
    <property type="evidence" value="ECO:0007669"/>
    <property type="project" value="InterPro"/>
</dbReference>